<reference evidence="14" key="1">
    <citation type="journal article" date="2019" name="Int. J. Syst. Evol. Microbiol.">
        <title>The Global Catalogue of Microorganisms (GCM) 10K type strain sequencing project: providing services to taxonomists for standard genome sequencing and annotation.</title>
        <authorList>
            <consortium name="The Broad Institute Genomics Platform"/>
            <consortium name="The Broad Institute Genome Sequencing Center for Infectious Disease"/>
            <person name="Wu L."/>
            <person name="Ma J."/>
        </authorList>
    </citation>
    <scope>NUCLEOTIDE SEQUENCE [LARGE SCALE GENOMIC DNA]</scope>
    <source>
        <strain evidence="14">CGMCC 1.15795</strain>
    </source>
</reference>
<evidence type="ECO:0000313" key="14">
    <source>
        <dbReference type="Proteomes" id="UP001597197"/>
    </source>
</evidence>
<dbReference type="Pfam" id="PF11721">
    <property type="entry name" value="Malectin"/>
    <property type="match status" value="2"/>
</dbReference>
<dbReference type="InterPro" id="IPR021720">
    <property type="entry name" value="Malectin_dom"/>
</dbReference>
<keyword evidence="9" id="KW-0119">Carbohydrate metabolism</keyword>
<sequence>MPTSWSPTRNALAAPSATDVAVGFSQALSNSSATRSALAVFSSQAGGYKQGATAVNGNALTLRPMVPFKPGELVSTTVTTAVQSSNQQSLTRPYVFQFTTATAPGSGIFRSNPDVPLSNPFSLAVGDIDADGDLDLLSVNSVSTGPENTVSVRLNVGNGTFTSGQEIPGIGAGRILLGDLDSDGDLDLVTSGGVRLNNGGTFGNLEPAGLGGTAVGDVDGDGDLDLVTEGLTSSGSIPSTVVRVRLNNGRAGFSEGPAVPVSLNASTVVLGDVNNDGTLDLLASGRNGLIDVRLNTGQGSFASTGQRLSIATMPGGLLLGDVDGDSDLDVVAANTGSTVTVVFNDGQGTFGGSRFVNLGSFAVFEALGDVDGDGDLDLLAGGFPNSVSLRRNDGLGNFSGDQALVVAGSPRAIAVGDLDGNGTLDFATANLSSGTIGSASIRLNPATEPVSASYRINAGGETVSTSQGTFTADHYYAPAPGNTAMTSAAIAETTDDALYQSERYGTNGVMSYALPVVNGTYTVKLHFAELYWTGAGQRVFDVSAENAPVLTAYDIYKKVGAFTATTETIPVTVSDGLLNLDFTALNAGGLDNPEVTAIEILPNSIGNIPTTYRLNAGGETLSTSTGFFYADQAFSPAPGNTAMTSAAIAGTTDDALYQSERYGTNGVMSYALPVVNGTYTVKLHFAELYWTGAGQRVFDVSAENAPVLTAYDIYKKVGAFTATTETIPVTVSDGLLNLDFTALNAGGLDNPEITAIEVVPARTAASVARAQATLRQEAKVAPPVFEAYPNPSTDWTTLHFQALETGKAQVLVYNLLGQLMATLFDEVAEAGHDYERTLNGTSLPAGVYTCRLLLGGKAHTQRLVLVK</sequence>
<dbReference type="InterPro" id="IPR039155">
    <property type="entry name" value="MLEC"/>
</dbReference>
<dbReference type="SUPFAM" id="SSF69318">
    <property type="entry name" value="Integrin alpha N-terminal domain"/>
    <property type="match status" value="1"/>
</dbReference>
<feature type="domain" description="Secretion system C-terminal sorting" evidence="12">
    <location>
        <begin position="788"/>
        <end position="864"/>
    </location>
</feature>
<evidence type="ECO:0000256" key="8">
    <source>
        <dbReference type="ARBA" id="ARBA00023180"/>
    </source>
</evidence>
<keyword evidence="14" id="KW-1185">Reference proteome</keyword>
<comment type="caution">
    <text evidence="13">The sequence shown here is derived from an EMBL/GenBank/DDBJ whole genome shotgun (WGS) entry which is preliminary data.</text>
</comment>
<evidence type="ECO:0000313" key="13">
    <source>
        <dbReference type="EMBL" id="MFD1874825.1"/>
    </source>
</evidence>
<feature type="domain" description="SbsA Ig-like" evidence="11">
    <location>
        <begin position="4"/>
        <end position="100"/>
    </location>
</feature>
<evidence type="ECO:0000256" key="7">
    <source>
        <dbReference type="ARBA" id="ARBA00023136"/>
    </source>
</evidence>
<dbReference type="EMBL" id="JBHUFD010000018">
    <property type="protein sequence ID" value="MFD1874825.1"/>
    <property type="molecule type" value="Genomic_DNA"/>
</dbReference>
<dbReference type="SUPFAM" id="SSF49785">
    <property type="entry name" value="Galactose-binding domain-like"/>
    <property type="match status" value="2"/>
</dbReference>
<keyword evidence="5" id="KW-0256">Endoplasmic reticulum</keyword>
<evidence type="ECO:0000256" key="2">
    <source>
        <dbReference type="ARBA" id="ARBA00009141"/>
    </source>
</evidence>
<evidence type="ECO:0000259" key="12">
    <source>
        <dbReference type="Pfam" id="PF18962"/>
    </source>
</evidence>
<dbReference type="NCBIfam" id="TIGR04183">
    <property type="entry name" value="Por_Secre_tail"/>
    <property type="match status" value="1"/>
</dbReference>
<protein>
    <submittedName>
        <fullName evidence="13">Malectin domain-containing carbohydrate-binding protein</fullName>
    </submittedName>
</protein>
<dbReference type="Pfam" id="PF18962">
    <property type="entry name" value="Por_Secre_tail"/>
    <property type="match status" value="1"/>
</dbReference>
<evidence type="ECO:0000256" key="3">
    <source>
        <dbReference type="ARBA" id="ARBA00022692"/>
    </source>
</evidence>
<comment type="subcellular location">
    <subcellularLocation>
        <location evidence="1">Endoplasmic reticulum membrane</location>
        <topology evidence="1">Single-pass type I membrane protein</topology>
    </subcellularLocation>
</comment>
<evidence type="ECO:0000256" key="4">
    <source>
        <dbReference type="ARBA" id="ARBA00022729"/>
    </source>
</evidence>
<dbReference type="Proteomes" id="UP001597197">
    <property type="component" value="Unassembled WGS sequence"/>
</dbReference>
<organism evidence="13 14">
    <name type="scientific">Hymenobacter bucti</name>
    <dbReference type="NCBI Taxonomy" id="1844114"/>
    <lineage>
        <taxon>Bacteria</taxon>
        <taxon>Pseudomonadati</taxon>
        <taxon>Bacteroidota</taxon>
        <taxon>Cytophagia</taxon>
        <taxon>Cytophagales</taxon>
        <taxon>Hymenobacteraceae</taxon>
        <taxon>Hymenobacter</taxon>
    </lineage>
</organism>
<keyword evidence="7" id="KW-0472">Membrane</keyword>
<evidence type="ECO:0000256" key="6">
    <source>
        <dbReference type="ARBA" id="ARBA00022989"/>
    </source>
</evidence>
<evidence type="ECO:0000256" key="9">
    <source>
        <dbReference type="ARBA" id="ARBA00023277"/>
    </source>
</evidence>
<evidence type="ECO:0000259" key="11">
    <source>
        <dbReference type="Pfam" id="PF13205"/>
    </source>
</evidence>
<evidence type="ECO:0000259" key="10">
    <source>
        <dbReference type="Pfam" id="PF11721"/>
    </source>
</evidence>
<dbReference type="Pfam" id="PF13517">
    <property type="entry name" value="FG-GAP_3"/>
    <property type="match status" value="3"/>
</dbReference>
<dbReference type="InterPro" id="IPR013517">
    <property type="entry name" value="FG-GAP"/>
</dbReference>
<dbReference type="InterPro" id="IPR026444">
    <property type="entry name" value="Secre_tail"/>
</dbReference>
<dbReference type="PANTHER" id="PTHR13460:SF0">
    <property type="entry name" value="MALECTIN"/>
    <property type="match status" value="1"/>
</dbReference>
<dbReference type="InterPro" id="IPR028994">
    <property type="entry name" value="Integrin_alpha_N"/>
</dbReference>
<dbReference type="Pfam" id="PF13205">
    <property type="entry name" value="Big_5"/>
    <property type="match status" value="1"/>
</dbReference>
<dbReference type="Gene3D" id="2.130.10.130">
    <property type="entry name" value="Integrin alpha, N-terminal"/>
    <property type="match status" value="1"/>
</dbReference>
<dbReference type="PANTHER" id="PTHR13460">
    <property type="match status" value="1"/>
</dbReference>
<dbReference type="InterPro" id="IPR008979">
    <property type="entry name" value="Galactose-bd-like_sf"/>
</dbReference>
<comment type="similarity">
    <text evidence="2">Belongs to the malectin family.</text>
</comment>
<dbReference type="Gene3D" id="2.60.120.430">
    <property type="entry name" value="Galactose-binding lectin"/>
    <property type="match status" value="2"/>
</dbReference>
<keyword evidence="8" id="KW-0325">Glycoprotein</keyword>
<keyword evidence="4" id="KW-0732">Signal</keyword>
<keyword evidence="6" id="KW-1133">Transmembrane helix</keyword>
<dbReference type="InterPro" id="IPR032812">
    <property type="entry name" value="SbsA_Ig"/>
</dbReference>
<proteinExistence type="inferred from homology"/>
<gene>
    <name evidence="13" type="ORF">ACFSDX_20495</name>
</gene>
<accession>A0ABW4R0N4</accession>
<feature type="domain" description="Malectin" evidence="10">
    <location>
        <begin position="454"/>
        <end position="598"/>
    </location>
</feature>
<evidence type="ECO:0000256" key="1">
    <source>
        <dbReference type="ARBA" id="ARBA00004115"/>
    </source>
</evidence>
<dbReference type="RefSeq" id="WP_382318202.1">
    <property type="nucleotide sequence ID" value="NZ_JBHUFD010000018.1"/>
</dbReference>
<feature type="domain" description="Malectin" evidence="10">
    <location>
        <begin position="611"/>
        <end position="756"/>
    </location>
</feature>
<evidence type="ECO:0000256" key="5">
    <source>
        <dbReference type="ARBA" id="ARBA00022824"/>
    </source>
</evidence>
<keyword evidence="3" id="KW-0812">Transmembrane</keyword>
<name>A0ABW4R0N4_9BACT</name>